<proteinExistence type="predicted"/>
<dbReference type="AlphaFoldDB" id="A0AAN5D394"/>
<name>A0AAN5D394_9BILA</name>
<organism evidence="1 2">
    <name type="scientific">Pristionchus mayeri</name>
    <dbReference type="NCBI Taxonomy" id="1317129"/>
    <lineage>
        <taxon>Eukaryota</taxon>
        <taxon>Metazoa</taxon>
        <taxon>Ecdysozoa</taxon>
        <taxon>Nematoda</taxon>
        <taxon>Chromadorea</taxon>
        <taxon>Rhabditida</taxon>
        <taxon>Rhabditina</taxon>
        <taxon>Diplogasteromorpha</taxon>
        <taxon>Diplogasteroidea</taxon>
        <taxon>Neodiplogasteridae</taxon>
        <taxon>Pristionchus</taxon>
    </lineage>
</organism>
<evidence type="ECO:0000313" key="2">
    <source>
        <dbReference type="Proteomes" id="UP001328107"/>
    </source>
</evidence>
<comment type="caution">
    <text evidence="1">The sequence shown here is derived from an EMBL/GenBank/DDBJ whole genome shotgun (WGS) entry which is preliminary data.</text>
</comment>
<dbReference type="EMBL" id="BTRK01000005">
    <property type="protein sequence ID" value="GMR54922.1"/>
    <property type="molecule type" value="Genomic_DNA"/>
</dbReference>
<dbReference type="Proteomes" id="UP001328107">
    <property type="component" value="Unassembled WGS sequence"/>
</dbReference>
<protein>
    <submittedName>
        <fullName evidence="1">Uncharacterized protein</fullName>
    </submittedName>
</protein>
<feature type="non-terminal residue" evidence="1">
    <location>
        <position position="1"/>
    </location>
</feature>
<feature type="non-terminal residue" evidence="1">
    <location>
        <position position="109"/>
    </location>
</feature>
<keyword evidence="2" id="KW-1185">Reference proteome</keyword>
<sequence>CFTLQCWRCCRCRSRVNDQTPIFPDHARQWCPDIYTSPLVAQELFELQVSQSIPVKHRNWPPHRVLIRRTLREQMEREAREREEEEWRMRHPVEQRREEREVLQEIEEM</sequence>
<gene>
    <name evidence="1" type="ORF">PMAYCL1PPCAC_25117</name>
</gene>
<evidence type="ECO:0000313" key="1">
    <source>
        <dbReference type="EMBL" id="GMR54922.1"/>
    </source>
</evidence>
<reference evidence="2" key="1">
    <citation type="submission" date="2022-10" db="EMBL/GenBank/DDBJ databases">
        <title>Genome assembly of Pristionchus species.</title>
        <authorList>
            <person name="Yoshida K."/>
            <person name="Sommer R.J."/>
        </authorList>
    </citation>
    <scope>NUCLEOTIDE SEQUENCE [LARGE SCALE GENOMIC DNA]</scope>
    <source>
        <strain evidence="2">RS5460</strain>
    </source>
</reference>
<accession>A0AAN5D394</accession>